<evidence type="ECO:0000313" key="4">
    <source>
        <dbReference type="EnsemblMetazoa" id="XP_030836417"/>
    </source>
</evidence>
<dbReference type="PANTHER" id="PTHR12635:SF7">
    <property type="entry name" value="RHO GTPASE ACTIVATING PROTEIN 6-RELATED"/>
    <property type="match status" value="1"/>
</dbReference>
<dbReference type="CDD" id="cd04376">
    <property type="entry name" value="RhoGAP_ARHGAP6"/>
    <property type="match status" value="1"/>
</dbReference>
<reference evidence="4" key="2">
    <citation type="submission" date="2021-01" db="UniProtKB">
        <authorList>
            <consortium name="EnsemblMetazoa"/>
        </authorList>
    </citation>
    <scope>IDENTIFICATION</scope>
</reference>
<evidence type="ECO:0000259" key="3">
    <source>
        <dbReference type="PROSITE" id="PS50238"/>
    </source>
</evidence>
<keyword evidence="1" id="KW-0343">GTPase activation</keyword>
<proteinExistence type="predicted"/>
<feature type="compositionally biased region" description="Low complexity" evidence="2">
    <location>
        <begin position="721"/>
        <end position="730"/>
    </location>
</feature>
<dbReference type="InterPro" id="IPR008936">
    <property type="entry name" value="Rho_GTPase_activation_prot"/>
</dbReference>
<feature type="compositionally biased region" description="Polar residues" evidence="2">
    <location>
        <begin position="764"/>
        <end position="776"/>
    </location>
</feature>
<dbReference type="KEGG" id="spu:582099"/>
<dbReference type="OMA" id="LELHECN"/>
<organism evidence="4 5">
    <name type="scientific">Strongylocentrotus purpuratus</name>
    <name type="common">Purple sea urchin</name>
    <dbReference type="NCBI Taxonomy" id="7668"/>
    <lineage>
        <taxon>Eukaryota</taxon>
        <taxon>Metazoa</taxon>
        <taxon>Echinodermata</taxon>
        <taxon>Eleutherozoa</taxon>
        <taxon>Echinozoa</taxon>
        <taxon>Echinoidea</taxon>
        <taxon>Euechinoidea</taxon>
        <taxon>Echinacea</taxon>
        <taxon>Camarodonta</taxon>
        <taxon>Echinidea</taxon>
        <taxon>Strongylocentrotidae</taxon>
        <taxon>Strongylocentrotus</taxon>
    </lineage>
</organism>
<dbReference type="GeneID" id="582099"/>
<dbReference type="OrthoDB" id="10024839at2759"/>
<dbReference type="AlphaFoldDB" id="A0A7M7NGW6"/>
<dbReference type="GO" id="GO:0015629">
    <property type="term" value="C:actin cytoskeleton"/>
    <property type="evidence" value="ECO:0000318"/>
    <property type="project" value="GO_Central"/>
</dbReference>
<feature type="region of interest" description="Disordered" evidence="2">
    <location>
        <begin position="538"/>
        <end position="631"/>
    </location>
</feature>
<dbReference type="CTD" id="395"/>
<dbReference type="InterPro" id="IPR000198">
    <property type="entry name" value="RhoGAP_dom"/>
</dbReference>
<dbReference type="PANTHER" id="PTHR12635">
    <property type="entry name" value="RHO-GTPASE-ACTIVATING PROTEIN 6 FAMILY MEMBER"/>
    <property type="match status" value="1"/>
</dbReference>
<dbReference type="GO" id="GO:0005096">
    <property type="term" value="F:GTPase activator activity"/>
    <property type="evidence" value="ECO:0000318"/>
    <property type="project" value="GO_Central"/>
</dbReference>
<feature type="compositionally biased region" description="Low complexity" evidence="2">
    <location>
        <begin position="139"/>
        <end position="159"/>
    </location>
</feature>
<feature type="region of interest" description="Disordered" evidence="2">
    <location>
        <begin position="667"/>
        <end position="694"/>
    </location>
</feature>
<dbReference type="SUPFAM" id="SSF48350">
    <property type="entry name" value="GTPase activation domain, GAP"/>
    <property type="match status" value="1"/>
</dbReference>
<name>A0A7M7NGW6_STRPU</name>
<feature type="region of interest" description="Disordered" evidence="2">
    <location>
        <begin position="713"/>
        <end position="779"/>
    </location>
</feature>
<sequence length="806" mass="90064">MQLKSVDIADSSEIERRHLQKAAYHRLQAYNVGPIILPRDPLQKRPKKGGLLRSGRQRTSSFLDSLRDMTRDNKDANSAPLVFGIALEKCIRNDREMRLYEANKQRERRESLDLAQPLLNPSTLNHLTEHSMASSNKLARSISSPSSSRNRNPAVNSESNATLLDALSLSTAAMDECRQIRRKSLAPLEPQVPRLVSQCFRHLEKHGVQVIGIFRVGGSKKRIRQLREELDVGDLIQLSSSISPHDVGALLKEYFRDLPEPLLTRELYTAFVGTAKLSNSLEQQKEALRLLVYLLPIAHRDTLRALLSFLRTVAAHSADVIDADGHEQQGNKMDSINLATLFGPNILRRTKSGELKGDAADHMEENRDVIQVVQRLIDHHDEMFMVSGEMHDEVLRRLQDMDSEALDYLLNKRLRGLSSEEAEETQPSEPMEAKVAEDDGEFHMSHSENILELHECNSMSSDIFESSDDSCLETRKGSPRAHEWLLRGSVKVSAEVARQKASSLPRAGSAGARTNARRNNMLADCDEVTMLDAYTLSEHPDEQSEQDVSECASADSSQEQPTGGIEFSAPPRTSPSAHRPPPRLVIPQHKGLSNSRSPSPKTFRVTSSSPRQRSVSQPPEYGSVKPGSSKKESDIWIPVFEMQPTGLYSPQMPRRSYLERSQWFDNSEVNNNSVGNREPPQEPKPRTLSPSEEVGLKTINTTVTPTHIEWSVSDVGKVRSNSEVSSPPSSAWFTPPSTPDTPRSTDAAEGRGTPPRDTMVGNPGRTSLAMTRTSWDASADDEEWVKRWEFLTSDEDGEFWGQETLV</sequence>
<dbReference type="InterPro" id="IPR037863">
    <property type="entry name" value="RHOGAP6/36"/>
</dbReference>
<feature type="domain" description="Rho-GAP" evidence="3">
    <location>
        <begin position="186"/>
        <end position="384"/>
    </location>
</feature>
<dbReference type="GO" id="GO:0007015">
    <property type="term" value="P:actin filament organization"/>
    <property type="evidence" value="ECO:0000318"/>
    <property type="project" value="GO_Central"/>
</dbReference>
<dbReference type="EnsemblMetazoa" id="XM_030980557">
    <property type="protein sequence ID" value="XP_030836417"/>
    <property type="gene ID" value="LOC582099"/>
</dbReference>
<evidence type="ECO:0000256" key="1">
    <source>
        <dbReference type="ARBA" id="ARBA00022468"/>
    </source>
</evidence>
<dbReference type="InParanoid" id="A0A7M7NGW6"/>
<reference evidence="5" key="1">
    <citation type="submission" date="2015-02" db="EMBL/GenBank/DDBJ databases">
        <title>Genome sequencing for Strongylocentrotus purpuratus.</title>
        <authorList>
            <person name="Murali S."/>
            <person name="Liu Y."/>
            <person name="Vee V."/>
            <person name="English A."/>
            <person name="Wang M."/>
            <person name="Skinner E."/>
            <person name="Han Y."/>
            <person name="Muzny D.M."/>
            <person name="Worley K.C."/>
            <person name="Gibbs R.A."/>
        </authorList>
    </citation>
    <scope>NUCLEOTIDE SEQUENCE</scope>
</reference>
<feature type="region of interest" description="Disordered" evidence="2">
    <location>
        <begin position="131"/>
        <end position="159"/>
    </location>
</feature>
<evidence type="ECO:0000256" key="2">
    <source>
        <dbReference type="SAM" id="MobiDB-lite"/>
    </source>
</evidence>
<dbReference type="RefSeq" id="XP_030836417.1">
    <property type="nucleotide sequence ID" value="XM_030980557.1"/>
</dbReference>
<dbReference type="InterPro" id="IPR041852">
    <property type="entry name" value="ARHGAP6_RhoGAP"/>
</dbReference>
<keyword evidence="5" id="KW-1185">Reference proteome</keyword>
<feature type="compositionally biased region" description="Low complexity" evidence="2">
    <location>
        <begin position="604"/>
        <end position="619"/>
    </location>
</feature>
<dbReference type="GO" id="GO:0007165">
    <property type="term" value="P:signal transduction"/>
    <property type="evidence" value="ECO:0007669"/>
    <property type="project" value="InterPro"/>
</dbReference>
<dbReference type="Gene3D" id="1.10.555.10">
    <property type="entry name" value="Rho GTPase activation protein"/>
    <property type="match status" value="1"/>
</dbReference>
<dbReference type="PROSITE" id="PS50238">
    <property type="entry name" value="RHOGAP"/>
    <property type="match status" value="1"/>
</dbReference>
<dbReference type="Proteomes" id="UP000007110">
    <property type="component" value="Unassembled WGS sequence"/>
</dbReference>
<dbReference type="Pfam" id="PF00620">
    <property type="entry name" value="RhoGAP"/>
    <property type="match status" value="1"/>
</dbReference>
<protein>
    <recommendedName>
        <fullName evidence="3">Rho-GAP domain-containing protein</fullName>
    </recommendedName>
</protein>
<feature type="compositionally biased region" description="Polar residues" evidence="2">
    <location>
        <begin position="591"/>
        <end position="600"/>
    </location>
</feature>
<feature type="region of interest" description="Disordered" evidence="2">
    <location>
        <begin position="38"/>
        <end position="57"/>
    </location>
</feature>
<evidence type="ECO:0000313" key="5">
    <source>
        <dbReference type="Proteomes" id="UP000007110"/>
    </source>
</evidence>
<dbReference type="SMART" id="SM00324">
    <property type="entry name" value="RhoGAP"/>
    <property type="match status" value="1"/>
</dbReference>
<accession>A0A7M7NGW6</accession>